<dbReference type="AlphaFoldDB" id="A0A1T4W7M4"/>
<dbReference type="EMBL" id="FUXU01000176">
    <property type="protein sequence ID" value="SKA73270.1"/>
    <property type="molecule type" value="Genomic_DNA"/>
</dbReference>
<evidence type="ECO:0000313" key="1">
    <source>
        <dbReference type="EMBL" id="SKA73270.1"/>
    </source>
</evidence>
<proteinExistence type="predicted"/>
<gene>
    <name evidence="1" type="ORF">SAMN02745132_04811</name>
</gene>
<protein>
    <submittedName>
        <fullName evidence="1">Uncharacterized protein</fullName>
    </submittedName>
</protein>
<accession>A0A1T4W7M4</accession>
<name>A0A1T4W7M4_9GAMM</name>
<organism evidence="1 2">
    <name type="scientific">Enterovibrio nigricans DSM 22720</name>
    <dbReference type="NCBI Taxonomy" id="1121868"/>
    <lineage>
        <taxon>Bacteria</taxon>
        <taxon>Pseudomonadati</taxon>
        <taxon>Pseudomonadota</taxon>
        <taxon>Gammaproteobacteria</taxon>
        <taxon>Vibrionales</taxon>
        <taxon>Vibrionaceae</taxon>
        <taxon>Enterovibrio</taxon>
    </lineage>
</organism>
<evidence type="ECO:0000313" key="2">
    <source>
        <dbReference type="Proteomes" id="UP000190162"/>
    </source>
</evidence>
<dbReference type="Proteomes" id="UP000190162">
    <property type="component" value="Unassembled WGS sequence"/>
</dbReference>
<keyword evidence="2" id="KW-1185">Reference proteome</keyword>
<reference evidence="2" key="1">
    <citation type="submission" date="2017-02" db="EMBL/GenBank/DDBJ databases">
        <authorList>
            <person name="Varghese N."/>
            <person name="Submissions S."/>
        </authorList>
    </citation>
    <scope>NUCLEOTIDE SEQUENCE [LARGE SCALE GENOMIC DNA]</scope>
    <source>
        <strain evidence="2">DSM 22720</strain>
    </source>
</reference>
<sequence>MSAISRSEFDQNISCIQLLNHNRHETLTSYKWKITFKFRSILGVSLLILQK</sequence>